<dbReference type="AlphaFoldDB" id="A0A1I2A3W2"/>
<keyword evidence="2" id="KW-1185">Reference proteome</keyword>
<evidence type="ECO:0000313" key="1">
    <source>
        <dbReference type="EMBL" id="SFE38506.1"/>
    </source>
</evidence>
<evidence type="ECO:0000313" key="2">
    <source>
        <dbReference type="Proteomes" id="UP000199477"/>
    </source>
</evidence>
<organism evidence="1 2">
    <name type="scientific">Dyella marensis</name>
    <dbReference type="NCBI Taxonomy" id="500610"/>
    <lineage>
        <taxon>Bacteria</taxon>
        <taxon>Pseudomonadati</taxon>
        <taxon>Pseudomonadota</taxon>
        <taxon>Gammaproteobacteria</taxon>
        <taxon>Lysobacterales</taxon>
        <taxon>Rhodanobacteraceae</taxon>
        <taxon>Dyella</taxon>
    </lineage>
</organism>
<dbReference type="EMBL" id="FONH01000002">
    <property type="protein sequence ID" value="SFE38506.1"/>
    <property type="molecule type" value="Genomic_DNA"/>
</dbReference>
<proteinExistence type="predicted"/>
<reference evidence="2" key="1">
    <citation type="submission" date="2016-10" db="EMBL/GenBank/DDBJ databases">
        <authorList>
            <person name="Varghese N."/>
            <person name="Submissions S."/>
        </authorList>
    </citation>
    <scope>NUCLEOTIDE SEQUENCE [LARGE SCALE GENOMIC DNA]</scope>
    <source>
        <strain evidence="2">UNC178MFTsu3.1</strain>
    </source>
</reference>
<evidence type="ECO:0008006" key="3">
    <source>
        <dbReference type="Google" id="ProtNLM"/>
    </source>
</evidence>
<dbReference type="Proteomes" id="UP000199477">
    <property type="component" value="Unassembled WGS sequence"/>
</dbReference>
<dbReference type="STRING" id="500610.SAMN02799615_00911"/>
<protein>
    <recommendedName>
        <fullName evidence="3">ASCH domain-containing protein</fullName>
    </recommendedName>
</protein>
<gene>
    <name evidence="1" type="ORF">SAMN02799615_00911</name>
</gene>
<sequence>MVLPTLDGRKTLTRRGINRLLGFGQISEFQPSDTRGYDWAFHDRHARWHEISHERLLAACPFGGPGDRLWGKETHRPSIAHSHFMGECDCADVNVEYQADSAVRYFPESHIESLSPGWCMPMAAKRGNFVPSIHMPRWASRITLEVTGVRVESLQDISEADARAEGVAPTGYMATKGAEHIAGFRLLWEQINGAGGWNANPLVWVVEFRRIYQEARSA</sequence>
<accession>A0A1I2A3W2</accession>
<name>A0A1I2A3W2_9GAMM</name>